<dbReference type="RefSeq" id="WP_012094380.1">
    <property type="nucleotide sequence ID" value="NZ_CP024096.1"/>
</dbReference>
<gene>
    <name evidence="2" type="ORF">BCB44BAC_02170</name>
</gene>
<dbReference type="EMBL" id="FMIK01000024">
    <property type="protein sequence ID" value="SCL93026.1"/>
    <property type="molecule type" value="Genomic_DNA"/>
</dbReference>
<evidence type="ECO:0000313" key="3">
    <source>
        <dbReference type="Proteomes" id="UP000242164"/>
    </source>
</evidence>
<reference evidence="2 3" key="1">
    <citation type="submission" date="2016-08" db="EMBL/GenBank/DDBJ databases">
        <authorList>
            <person name="Loux V."/>
            <person name="Rue O."/>
        </authorList>
    </citation>
    <scope>NUCLEOTIDE SEQUENCE [LARGE SCALE GENOMIC DNA]</scope>
    <source>
        <strain evidence="2 3">AFSSA_08CEB44bac</strain>
    </source>
</reference>
<evidence type="ECO:0000256" key="1">
    <source>
        <dbReference type="SAM" id="SignalP"/>
    </source>
</evidence>
<organism evidence="2 3">
    <name type="scientific">Bacillus cytotoxicus</name>
    <dbReference type="NCBI Taxonomy" id="580165"/>
    <lineage>
        <taxon>Bacteria</taxon>
        <taxon>Bacillati</taxon>
        <taxon>Bacillota</taxon>
        <taxon>Bacilli</taxon>
        <taxon>Bacillales</taxon>
        <taxon>Bacillaceae</taxon>
        <taxon>Bacillus</taxon>
        <taxon>Bacillus cereus group</taxon>
    </lineage>
</organism>
<dbReference type="Proteomes" id="UP000242164">
    <property type="component" value="Unassembled WGS sequence"/>
</dbReference>
<feature type="signal peptide" evidence="1">
    <location>
        <begin position="1"/>
        <end position="18"/>
    </location>
</feature>
<accession>A0AAX2CGZ5</accession>
<feature type="chain" id="PRO_5043959773" description="Lipoprotein" evidence="1">
    <location>
        <begin position="19"/>
        <end position="238"/>
    </location>
</feature>
<evidence type="ECO:0000313" key="2">
    <source>
        <dbReference type="EMBL" id="SCL93026.1"/>
    </source>
</evidence>
<protein>
    <recommendedName>
        <fullName evidence="4">Lipoprotein</fullName>
    </recommendedName>
</protein>
<evidence type="ECO:0008006" key="4">
    <source>
        <dbReference type="Google" id="ProtNLM"/>
    </source>
</evidence>
<sequence length="238" mass="27751">MKRKKLMGSMMCSVFLFAACDISNDEIETKAQDYAKAEYGISVKLNRVETHGNGKDFFGPDLRTAYVQQVDEPHVQFQLDFEGDFSPKVKNDNYKVKKQANDVQEKFHTYYEETGDHTRFTFLQIQTGDTVFDKKTEKEIKKKNQKMYVTGVFQSNSFLDLNNSEHMEKLAEVARRVQSFNKTIENNKIVIEDITILLPNAKQHLLQNIPVDYILTAEYAKQTLEKRHEYRKALQLTK</sequence>
<dbReference type="PROSITE" id="PS51257">
    <property type="entry name" value="PROKAR_LIPOPROTEIN"/>
    <property type="match status" value="1"/>
</dbReference>
<proteinExistence type="predicted"/>
<keyword evidence="1" id="KW-0732">Signal</keyword>
<comment type="caution">
    <text evidence="2">The sequence shown here is derived from an EMBL/GenBank/DDBJ whole genome shotgun (WGS) entry which is preliminary data.</text>
</comment>
<dbReference type="AlphaFoldDB" id="A0AAX2CGZ5"/>
<dbReference type="GeneID" id="33897208"/>
<name>A0AAX2CGZ5_9BACI</name>